<gene>
    <name evidence="3" type="ORF">E5352_09295</name>
</gene>
<feature type="domain" description="T6SS immunity protein Tdi1 C-terminal" evidence="2">
    <location>
        <begin position="151"/>
        <end position="207"/>
    </location>
</feature>
<comment type="caution">
    <text evidence="3">The sequence shown here is derived from an EMBL/GenBank/DDBJ whole genome shotgun (WGS) entry which is preliminary data.</text>
</comment>
<reference evidence="3 4" key="1">
    <citation type="submission" date="2019-04" db="EMBL/GenBank/DDBJ databases">
        <title>Microbes associate with the intestines of laboratory mice.</title>
        <authorList>
            <person name="Navarre W."/>
            <person name="Wong E."/>
            <person name="Huang K."/>
            <person name="Tropini C."/>
            <person name="Ng K."/>
            <person name="Yu B."/>
        </authorList>
    </citation>
    <scope>NUCLEOTIDE SEQUENCE [LARGE SCALE GENOMIC DNA]</scope>
    <source>
        <strain evidence="3 4">NM62_B4-13</strain>
    </source>
</reference>
<dbReference type="Proteomes" id="UP000306631">
    <property type="component" value="Unassembled WGS sequence"/>
</dbReference>
<name>A0A4S2D337_STEMA</name>
<evidence type="ECO:0000259" key="2">
    <source>
        <dbReference type="Pfam" id="PF08906"/>
    </source>
</evidence>
<dbReference type="Pfam" id="PF08906">
    <property type="entry name" value="T6SS_Tdi1_C"/>
    <property type="match status" value="1"/>
</dbReference>
<dbReference type="InterPro" id="IPR014983">
    <property type="entry name" value="GAD-rel"/>
</dbReference>
<dbReference type="EMBL" id="SRYW01000006">
    <property type="protein sequence ID" value="TGY34624.1"/>
    <property type="molecule type" value="Genomic_DNA"/>
</dbReference>
<sequence>MIKMVDENFQYFYQEKGFGPAIDSRPVPRAKIEYYQGRLPNKLLEYWDAYGFGGYGNGLIWMTDPDEYADVLSAWLYPTRLHATDKFYVIGRTAFGELIVWGAKTGPSLTIHSVRGMIFPSDKSRWMSEGKGDLLLGNWIGGMQRSLLEQNDEGDKPLFDRALKELGPLGHDEMYGFVPALGMGGPCRLDHLKKVKAVEHLMFLAQLGEPQIMLDIVKETKDRGLWK</sequence>
<dbReference type="AlphaFoldDB" id="A0A4S2D337"/>
<dbReference type="InterPro" id="IPR015002">
    <property type="entry name" value="T6SS_Tdi1_C"/>
</dbReference>
<protein>
    <submittedName>
        <fullName evidence="3">DUF1851 domain-containing protein</fullName>
    </submittedName>
</protein>
<dbReference type="Pfam" id="PF08887">
    <property type="entry name" value="GAD-like"/>
    <property type="match status" value="1"/>
</dbReference>
<accession>A0A4S2D337</accession>
<evidence type="ECO:0000313" key="4">
    <source>
        <dbReference type="Proteomes" id="UP000306631"/>
    </source>
</evidence>
<evidence type="ECO:0000313" key="3">
    <source>
        <dbReference type="EMBL" id="TGY34624.1"/>
    </source>
</evidence>
<feature type="domain" description="GAD-related" evidence="1">
    <location>
        <begin position="17"/>
        <end position="113"/>
    </location>
</feature>
<organism evidence="3 4">
    <name type="scientific">Stenotrophomonas maltophilia</name>
    <name type="common">Pseudomonas maltophilia</name>
    <name type="synonym">Xanthomonas maltophilia</name>
    <dbReference type="NCBI Taxonomy" id="40324"/>
    <lineage>
        <taxon>Bacteria</taxon>
        <taxon>Pseudomonadati</taxon>
        <taxon>Pseudomonadota</taxon>
        <taxon>Gammaproteobacteria</taxon>
        <taxon>Lysobacterales</taxon>
        <taxon>Lysobacteraceae</taxon>
        <taxon>Stenotrophomonas</taxon>
        <taxon>Stenotrophomonas maltophilia group</taxon>
    </lineage>
</organism>
<evidence type="ECO:0000259" key="1">
    <source>
        <dbReference type="Pfam" id="PF08887"/>
    </source>
</evidence>
<proteinExistence type="predicted"/>
<dbReference type="RefSeq" id="WP_136004666.1">
    <property type="nucleotide sequence ID" value="NZ_SRYW01000006.1"/>
</dbReference>
<dbReference type="OrthoDB" id="9016361at2"/>